<gene>
    <name evidence="1" type="ORF">ADIS_4339</name>
</gene>
<keyword evidence="2" id="KW-1185">Reference proteome</keyword>
<reference evidence="1 2" key="1">
    <citation type="submission" date="2013-02" db="EMBL/GenBank/DDBJ databases">
        <title>A novel strain isolated from Lonar lake, Maharashtra, India.</title>
        <authorList>
            <person name="Singh A."/>
        </authorList>
    </citation>
    <scope>NUCLEOTIDE SEQUENCE [LARGE SCALE GENOMIC DNA]</scope>
    <source>
        <strain evidence="1 2">AK24</strain>
    </source>
</reference>
<dbReference type="STRING" id="1232681.ADIS_4339"/>
<accession>R7ZM41</accession>
<dbReference type="AlphaFoldDB" id="R7ZM41"/>
<sequence>MLFPGESEVGVNYSPVWLGCDFDYTRTLNDLGFQLGMGFCTWLDLWHANGAAS</sequence>
<protein>
    <submittedName>
        <fullName evidence="1">Uncharacterized protein</fullName>
    </submittedName>
</protein>
<evidence type="ECO:0000313" key="2">
    <source>
        <dbReference type="Proteomes" id="UP000013909"/>
    </source>
</evidence>
<dbReference type="Proteomes" id="UP000013909">
    <property type="component" value="Unassembled WGS sequence"/>
</dbReference>
<evidence type="ECO:0000313" key="1">
    <source>
        <dbReference type="EMBL" id="EON75168.1"/>
    </source>
</evidence>
<organism evidence="1 2">
    <name type="scientific">Lunatimonas lonarensis</name>
    <dbReference type="NCBI Taxonomy" id="1232681"/>
    <lineage>
        <taxon>Bacteria</taxon>
        <taxon>Pseudomonadati</taxon>
        <taxon>Bacteroidota</taxon>
        <taxon>Cytophagia</taxon>
        <taxon>Cytophagales</taxon>
        <taxon>Cyclobacteriaceae</taxon>
    </lineage>
</organism>
<dbReference type="EMBL" id="AQHR01000110">
    <property type="protein sequence ID" value="EON75168.1"/>
    <property type="molecule type" value="Genomic_DNA"/>
</dbReference>
<name>R7ZM41_9BACT</name>
<comment type="caution">
    <text evidence="1">The sequence shown here is derived from an EMBL/GenBank/DDBJ whole genome shotgun (WGS) entry which is preliminary data.</text>
</comment>
<proteinExistence type="predicted"/>